<evidence type="ECO:0000313" key="2">
    <source>
        <dbReference type="Proteomes" id="UP001140973"/>
    </source>
</evidence>
<organism evidence="1 2">
    <name type="scientific">Vibrio aestuarianus</name>
    <dbReference type="NCBI Taxonomy" id="28171"/>
    <lineage>
        <taxon>Bacteria</taxon>
        <taxon>Pseudomonadati</taxon>
        <taxon>Pseudomonadota</taxon>
        <taxon>Gammaproteobacteria</taxon>
        <taxon>Vibrionales</taxon>
        <taxon>Vibrionaceae</taxon>
        <taxon>Vibrio</taxon>
    </lineage>
</organism>
<dbReference type="Proteomes" id="UP001140973">
    <property type="component" value="Unassembled WGS sequence"/>
</dbReference>
<protein>
    <submittedName>
        <fullName evidence="1">Uncharacterized protein</fullName>
    </submittedName>
</protein>
<dbReference type="AlphaFoldDB" id="A0A9X4J142"/>
<comment type="caution">
    <text evidence="1">The sequence shown here is derived from an EMBL/GenBank/DDBJ whole genome shotgun (WGS) entry which is preliminary data.</text>
</comment>
<evidence type="ECO:0000313" key="1">
    <source>
        <dbReference type="EMBL" id="MDE1358233.1"/>
    </source>
</evidence>
<name>A0A9X4J142_9VIBR</name>
<accession>A0A9X4J142</accession>
<dbReference type="RefSeq" id="WP_274674109.1">
    <property type="nucleotide sequence ID" value="NZ_JAKNAP010000052.1"/>
</dbReference>
<reference evidence="1" key="1">
    <citation type="submission" date="2022-02" db="EMBL/GenBank/DDBJ databases">
        <title>Emergence and expansion in Europe of a Vibrio aestuarianus clonal complex pathogenic for oysters.</title>
        <authorList>
            <person name="Mesnil A."/>
            <person name="Travers M.-A."/>
        </authorList>
    </citation>
    <scope>NUCLEOTIDE SEQUENCE</scope>
    <source>
        <strain evidence="1">151-ITT-15-cp-1</strain>
    </source>
</reference>
<gene>
    <name evidence="1" type="ORF">L9W73_13065</name>
</gene>
<sequence>MKDKEFVLERLHFQTEKGLVPAALQTEDGAKPFYVNVELTDAIRAAHELTSIDQSTKDKFTEVISEHWSKILEYANERLAGQDFSDNAVLEAMVKGFEFYVENQDLCDVFLAAIRSLLKLG</sequence>
<dbReference type="EMBL" id="JAKNAP010000052">
    <property type="protein sequence ID" value="MDE1358233.1"/>
    <property type="molecule type" value="Genomic_DNA"/>
</dbReference>
<proteinExistence type="predicted"/>